<dbReference type="Proteomes" id="UP000184041">
    <property type="component" value="Unassembled WGS sequence"/>
</dbReference>
<dbReference type="STRING" id="1194090.SAMN05443144_1049"/>
<organism evidence="2 3">
    <name type="scientific">Fodinibius roseus</name>
    <dbReference type="NCBI Taxonomy" id="1194090"/>
    <lineage>
        <taxon>Bacteria</taxon>
        <taxon>Pseudomonadati</taxon>
        <taxon>Balneolota</taxon>
        <taxon>Balneolia</taxon>
        <taxon>Balneolales</taxon>
        <taxon>Balneolaceae</taxon>
        <taxon>Fodinibius</taxon>
    </lineage>
</organism>
<proteinExistence type="predicted"/>
<feature type="coiled-coil region" evidence="1">
    <location>
        <begin position="109"/>
        <end position="136"/>
    </location>
</feature>
<evidence type="ECO:0000313" key="3">
    <source>
        <dbReference type="Proteomes" id="UP000184041"/>
    </source>
</evidence>
<reference evidence="2 3" key="1">
    <citation type="submission" date="2016-11" db="EMBL/GenBank/DDBJ databases">
        <authorList>
            <person name="Jaros S."/>
            <person name="Januszkiewicz K."/>
            <person name="Wedrychowicz H."/>
        </authorList>
    </citation>
    <scope>NUCLEOTIDE SEQUENCE [LARGE SCALE GENOMIC DNA]</scope>
    <source>
        <strain evidence="2 3">DSM 21986</strain>
    </source>
</reference>
<dbReference type="EMBL" id="FQUS01000004">
    <property type="protein sequence ID" value="SHE87965.1"/>
    <property type="molecule type" value="Genomic_DNA"/>
</dbReference>
<name>A0A1M4X3A7_9BACT</name>
<accession>A0A1M4X3A7</accession>
<sequence>MELHKANSNYQEKVQELSGKYLVHYMKADSKINFISNLILIKDDLKRRVRKSYDFLEEKFEQNIERLENRRDSEISHYHEVIDKNKSKLLGNTRKLIVKNEEELGEKEISKYVLKIKDSEEKIEKLRRKYLRLFSHLGLYKDRSQKGIPHSDYRIKKILSFFDKSGYLETIQKAQMQELLNQFVVLAERQFRLNILNDIIEKVEANGFPEEVDTTTINISVELDENELNFNLPPANKLDDWINEKAKRTSGKKSATYKANTRIHYLNAFLKTPTHSPSAIHTELINSSNIPSDVKNDLPTSTSILYHWENSLIERIDKGGYEDYAQYLKRS</sequence>
<dbReference type="RefSeq" id="WP_139240189.1">
    <property type="nucleotide sequence ID" value="NZ_FQUS01000004.1"/>
</dbReference>
<evidence type="ECO:0000313" key="2">
    <source>
        <dbReference type="EMBL" id="SHE87965.1"/>
    </source>
</evidence>
<gene>
    <name evidence="2" type="ORF">SAMN05443144_1049</name>
</gene>
<evidence type="ECO:0000256" key="1">
    <source>
        <dbReference type="SAM" id="Coils"/>
    </source>
</evidence>
<dbReference type="AlphaFoldDB" id="A0A1M4X3A7"/>
<keyword evidence="1" id="KW-0175">Coiled coil</keyword>
<protein>
    <submittedName>
        <fullName evidence="2">Uncharacterized protein</fullName>
    </submittedName>
</protein>
<keyword evidence="3" id="KW-1185">Reference proteome</keyword>